<dbReference type="OrthoDB" id="9812701at2"/>
<dbReference type="AlphaFoldDB" id="A0A561SEV1"/>
<feature type="transmembrane region" description="Helical" evidence="7">
    <location>
        <begin position="30"/>
        <end position="50"/>
    </location>
</feature>
<dbReference type="InterPro" id="IPR025966">
    <property type="entry name" value="OppC_N"/>
</dbReference>
<dbReference type="Pfam" id="PF00528">
    <property type="entry name" value="BPD_transp_1"/>
    <property type="match status" value="1"/>
</dbReference>
<dbReference type="Proteomes" id="UP000317940">
    <property type="component" value="Unassembled WGS sequence"/>
</dbReference>
<feature type="region of interest" description="Disordered" evidence="8">
    <location>
        <begin position="307"/>
        <end position="355"/>
    </location>
</feature>
<dbReference type="Pfam" id="PF12911">
    <property type="entry name" value="OppC_N"/>
    <property type="match status" value="1"/>
</dbReference>
<evidence type="ECO:0000259" key="9">
    <source>
        <dbReference type="PROSITE" id="PS50928"/>
    </source>
</evidence>
<dbReference type="CDD" id="cd06261">
    <property type="entry name" value="TM_PBP2"/>
    <property type="match status" value="1"/>
</dbReference>
<evidence type="ECO:0000256" key="7">
    <source>
        <dbReference type="RuleBase" id="RU363032"/>
    </source>
</evidence>
<name>A0A561SEV1_9ACTN</name>
<keyword evidence="6 7" id="KW-0472">Membrane</keyword>
<dbReference type="GO" id="GO:0005886">
    <property type="term" value="C:plasma membrane"/>
    <property type="evidence" value="ECO:0007669"/>
    <property type="project" value="UniProtKB-SubCell"/>
</dbReference>
<dbReference type="PANTHER" id="PTHR43386:SF1">
    <property type="entry name" value="D,D-DIPEPTIDE TRANSPORT SYSTEM PERMEASE PROTEIN DDPC-RELATED"/>
    <property type="match status" value="1"/>
</dbReference>
<feature type="compositionally biased region" description="Basic residues" evidence="8">
    <location>
        <begin position="309"/>
        <end position="320"/>
    </location>
</feature>
<dbReference type="SUPFAM" id="SSF161098">
    <property type="entry name" value="MetI-like"/>
    <property type="match status" value="1"/>
</dbReference>
<feature type="transmembrane region" description="Helical" evidence="7">
    <location>
        <begin position="277"/>
        <end position="297"/>
    </location>
</feature>
<dbReference type="InterPro" id="IPR000515">
    <property type="entry name" value="MetI-like"/>
</dbReference>
<dbReference type="RefSeq" id="WP_145910388.1">
    <property type="nucleotide sequence ID" value="NZ_BAAAMZ010000001.1"/>
</dbReference>
<feature type="transmembrane region" description="Helical" evidence="7">
    <location>
        <begin position="107"/>
        <end position="132"/>
    </location>
</feature>
<organism evidence="10 11">
    <name type="scientific">Kitasatospora viridis</name>
    <dbReference type="NCBI Taxonomy" id="281105"/>
    <lineage>
        <taxon>Bacteria</taxon>
        <taxon>Bacillati</taxon>
        <taxon>Actinomycetota</taxon>
        <taxon>Actinomycetes</taxon>
        <taxon>Kitasatosporales</taxon>
        <taxon>Streptomycetaceae</taxon>
        <taxon>Kitasatospora</taxon>
    </lineage>
</organism>
<accession>A0A561SEV1</accession>
<comment type="subcellular location">
    <subcellularLocation>
        <location evidence="1 7">Cell membrane</location>
        <topology evidence="1 7">Multi-pass membrane protein</topology>
    </subcellularLocation>
</comment>
<evidence type="ECO:0000256" key="5">
    <source>
        <dbReference type="ARBA" id="ARBA00022989"/>
    </source>
</evidence>
<dbReference type="EMBL" id="VIWT01000005">
    <property type="protein sequence ID" value="TWF73393.1"/>
    <property type="molecule type" value="Genomic_DNA"/>
</dbReference>
<dbReference type="InterPro" id="IPR035906">
    <property type="entry name" value="MetI-like_sf"/>
</dbReference>
<dbReference type="GO" id="GO:0055085">
    <property type="term" value="P:transmembrane transport"/>
    <property type="evidence" value="ECO:0007669"/>
    <property type="project" value="InterPro"/>
</dbReference>
<evidence type="ECO:0000256" key="2">
    <source>
        <dbReference type="ARBA" id="ARBA00022448"/>
    </source>
</evidence>
<evidence type="ECO:0000256" key="6">
    <source>
        <dbReference type="ARBA" id="ARBA00023136"/>
    </source>
</evidence>
<gene>
    <name evidence="10" type="ORF">FHX73_154</name>
</gene>
<keyword evidence="4 7" id="KW-0812">Transmembrane</keyword>
<keyword evidence="2 7" id="KW-0813">Transport</keyword>
<proteinExistence type="inferred from homology"/>
<feature type="transmembrane region" description="Helical" evidence="7">
    <location>
        <begin position="221"/>
        <end position="241"/>
    </location>
</feature>
<feature type="domain" description="ABC transmembrane type-1" evidence="9">
    <location>
        <begin position="105"/>
        <end position="297"/>
    </location>
</feature>
<reference evidence="10 11" key="1">
    <citation type="submission" date="2019-06" db="EMBL/GenBank/DDBJ databases">
        <title>Sequencing the genomes of 1000 actinobacteria strains.</title>
        <authorList>
            <person name="Klenk H.-P."/>
        </authorList>
    </citation>
    <scope>NUCLEOTIDE SEQUENCE [LARGE SCALE GENOMIC DNA]</scope>
    <source>
        <strain evidence="10 11">DSM 44826</strain>
    </source>
</reference>
<keyword evidence="11" id="KW-1185">Reference proteome</keyword>
<keyword evidence="5 7" id="KW-1133">Transmembrane helix</keyword>
<evidence type="ECO:0000313" key="10">
    <source>
        <dbReference type="EMBL" id="TWF73393.1"/>
    </source>
</evidence>
<dbReference type="InterPro" id="IPR050366">
    <property type="entry name" value="BP-dependent_transpt_permease"/>
</dbReference>
<dbReference type="PANTHER" id="PTHR43386">
    <property type="entry name" value="OLIGOPEPTIDE TRANSPORT SYSTEM PERMEASE PROTEIN APPC"/>
    <property type="match status" value="1"/>
</dbReference>
<evidence type="ECO:0000256" key="4">
    <source>
        <dbReference type="ARBA" id="ARBA00022692"/>
    </source>
</evidence>
<protein>
    <submittedName>
        <fullName evidence="10">Peptide/nickel transport system permease protein</fullName>
    </submittedName>
</protein>
<comment type="similarity">
    <text evidence="7">Belongs to the binding-protein-dependent transport system permease family.</text>
</comment>
<dbReference type="Gene3D" id="1.10.3720.10">
    <property type="entry name" value="MetI-like"/>
    <property type="match status" value="1"/>
</dbReference>
<evidence type="ECO:0000256" key="1">
    <source>
        <dbReference type="ARBA" id="ARBA00004651"/>
    </source>
</evidence>
<sequence>MDPTSPTSPISTTTPTGRTRWQRLRADRSATAGLVLALLLVLIAVAAPLICAIEGQNPTEYHNALLDSATGGVPIGGMGGASGRHWLGVEPGTGRDLLARLVYGAQISLGVAIGATAVQVGLGVLLGLAAGLGNRVVDTVLGRAMDLVLAFPGLVFAISLLAVVPAGFPRPVLLVLVLGVLGWGGIARVVRGQVLTLRELDHVAAARLGGARGWRIARREILPALGAPVITYAALLLPSNVTAEAGLSFLGVGVRPPTASWGQMLSSATTWYVADPAFVLLPAALLFATVLAFTLLGEGLRRALDPRSAHRVGARSRSTGRTRPTDRPRPFGRPPRALGAGPQLPDRQPGDGARA</sequence>
<keyword evidence="3" id="KW-1003">Cell membrane</keyword>
<dbReference type="PROSITE" id="PS50928">
    <property type="entry name" value="ABC_TM1"/>
    <property type="match status" value="1"/>
</dbReference>
<feature type="transmembrane region" description="Helical" evidence="7">
    <location>
        <begin position="172"/>
        <end position="190"/>
    </location>
</feature>
<feature type="transmembrane region" description="Helical" evidence="7">
    <location>
        <begin position="144"/>
        <end position="166"/>
    </location>
</feature>
<evidence type="ECO:0000256" key="8">
    <source>
        <dbReference type="SAM" id="MobiDB-lite"/>
    </source>
</evidence>
<evidence type="ECO:0000256" key="3">
    <source>
        <dbReference type="ARBA" id="ARBA00022475"/>
    </source>
</evidence>
<comment type="caution">
    <text evidence="10">The sequence shown here is derived from an EMBL/GenBank/DDBJ whole genome shotgun (WGS) entry which is preliminary data.</text>
</comment>
<evidence type="ECO:0000313" key="11">
    <source>
        <dbReference type="Proteomes" id="UP000317940"/>
    </source>
</evidence>